<dbReference type="Proteomes" id="UP000011518">
    <property type="component" value="Unassembled WGS sequence"/>
</dbReference>
<evidence type="ECO:0000313" key="3">
    <source>
        <dbReference type="Proteomes" id="UP000011518"/>
    </source>
</evidence>
<keyword evidence="3" id="KW-1185">Reference proteome</keyword>
<proteinExistence type="predicted"/>
<evidence type="ECO:0000256" key="1">
    <source>
        <dbReference type="SAM" id="MobiDB-lite"/>
    </source>
</evidence>
<gene>
    <name evidence="2" type="ORF">TREES_T100003890</name>
</gene>
<accession>L9L044</accession>
<dbReference type="InParanoid" id="L9L044"/>
<dbReference type="AlphaFoldDB" id="L9L044"/>
<feature type="region of interest" description="Disordered" evidence="1">
    <location>
        <begin position="86"/>
        <end position="105"/>
    </location>
</feature>
<protein>
    <submittedName>
        <fullName evidence="2">Uncharacterized protein</fullName>
    </submittedName>
</protein>
<sequence length="125" mass="13289">MDAQCAETEDRGALNRDFAGSRGRCGREHVRGRRPGTAVCTVHVERRGLFLLRRVPAGGTPSEHVALSCPHSCCAPMRVSCTRPGEQMRASAHAVDGPSRPPCGSLRRLAPAAGSLAPYGDETLL</sequence>
<name>L9L044_TUPCH</name>
<dbReference type="EMBL" id="KB320579">
    <property type="protein sequence ID" value="ELW68109.1"/>
    <property type="molecule type" value="Genomic_DNA"/>
</dbReference>
<reference evidence="3" key="2">
    <citation type="journal article" date="2013" name="Nat. Commun.">
        <title>Genome of the Chinese tree shrew.</title>
        <authorList>
            <person name="Fan Y."/>
            <person name="Huang Z.Y."/>
            <person name="Cao C.C."/>
            <person name="Chen C.S."/>
            <person name="Chen Y.X."/>
            <person name="Fan D.D."/>
            <person name="He J."/>
            <person name="Hou H.L."/>
            <person name="Hu L."/>
            <person name="Hu X.T."/>
            <person name="Jiang X.T."/>
            <person name="Lai R."/>
            <person name="Lang Y.S."/>
            <person name="Liang B."/>
            <person name="Liao S.G."/>
            <person name="Mu D."/>
            <person name="Ma Y.Y."/>
            <person name="Niu Y.Y."/>
            <person name="Sun X.Q."/>
            <person name="Xia J.Q."/>
            <person name="Xiao J."/>
            <person name="Xiong Z.Q."/>
            <person name="Xu L."/>
            <person name="Yang L."/>
            <person name="Zhang Y."/>
            <person name="Zhao W."/>
            <person name="Zhao X.D."/>
            <person name="Zheng Y.T."/>
            <person name="Zhou J.M."/>
            <person name="Zhu Y.B."/>
            <person name="Zhang G.J."/>
            <person name="Wang J."/>
            <person name="Yao Y.G."/>
        </authorList>
    </citation>
    <scope>NUCLEOTIDE SEQUENCE [LARGE SCALE GENOMIC DNA]</scope>
</reference>
<organism evidence="2 3">
    <name type="scientific">Tupaia chinensis</name>
    <name type="common">Chinese tree shrew</name>
    <name type="synonym">Tupaia belangeri chinensis</name>
    <dbReference type="NCBI Taxonomy" id="246437"/>
    <lineage>
        <taxon>Eukaryota</taxon>
        <taxon>Metazoa</taxon>
        <taxon>Chordata</taxon>
        <taxon>Craniata</taxon>
        <taxon>Vertebrata</taxon>
        <taxon>Euteleostomi</taxon>
        <taxon>Mammalia</taxon>
        <taxon>Eutheria</taxon>
        <taxon>Euarchontoglires</taxon>
        <taxon>Scandentia</taxon>
        <taxon>Tupaiidae</taxon>
        <taxon>Tupaia</taxon>
    </lineage>
</organism>
<evidence type="ECO:0000313" key="2">
    <source>
        <dbReference type="EMBL" id="ELW68109.1"/>
    </source>
</evidence>
<reference evidence="3" key="1">
    <citation type="submission" date="2012-07" db="EMBL/GenBank/DDBJ databases">
        <title>Genome of the Chinese tree shrew, a rising model animal genetically related to primates.</title>
        <authorList>
            <person name="Zhang G."/>
            <person name="Fan Y."/>
            <person name="Yao Y."/>
            <person name="Huang Z."/>
        </authorList>
    </citation>
    <scope>NUCLEOTIDE SEQUENCE [LARGE SCALE GENOMIC DNA]</scope>
</reference>